<dbReference type="GO" id="GO:0005509">
    <property type="term" value="F:calcium ion binding"/>
    <property type="evidence" value="ECO:0007669"/>
    <property type="project" value="InterPro"/>
</dbReference>
<reference evidence="4" key="3">
    <citation type="submission" date="2023-05" db="EMBL/GenBank/DDBJ databases">
        <authorList>
            <person name="Smith C.H."/>
        </authorList>
    </citation>
    <scope>NUCLEOTIDE SEQUENCE</scope>
    <source>
        <strain evidence="4">CHS0354</strain>
        <tissue evidence="4">Mantle</tissue>
    </source>
</reference>
<dbReference type="EMBL" id="JAEAOA010001096">
    <property type="protein sequence ID" value="KAK3592397.1"/>
    <property type="molecule type" value="Genomic_DNA"/>
</dbReference>
<dbReference type="SUPFAM" id="SSF47473">
    <property type="entry name" value="EF-hand"/>
    <property type="match status" value="1"/>
</dbReference>
<dbReference type="InterPro" id="IPR002048">
    <property type="entry name" value="EF_hand_dom"/>
</dbReference>
<dbReference type="PROSITE" id="PS50222">
    <property type="entry name" value="EF_HAND_2"/>
    <property type="match status" value="1"/>
</dbReference>
<keyword evidence="1" id="KW-0106">Calcium</keyword>
<accession>A0AAE0VX30</accession>
<proteinExistence type="predicted"/>
<keyword evidence="2" id="KW-0732">Signal</keyword>
<keyword evidence="5" id="KW-1185">Reference proteome</keyword>
<dbReference type="InterPro" id="IPR011992">
    <property type="entry name" value="EF-hand-dom_pair"/>
</dbReference>
<dbReference type="Gene3D" id="1.10.238.10">
    <property type="entry name" value="EF-hand"/>
    <property type="match status" value="1"/>
</dbReference>
<dbReference type="AlphaFoldDB" id="A0AAE0VX30"/>
<feature type="chain" id="PRO_5042009589" description="EF-hand domain-containing protein" evidence="2">
    <location>
        <begin position="20"/>
        <end position="152"/>
    </location>
</feature>
<dbReference type="Proteomes" id="UP001195483">
    <property type="component" value="Unassembled WGS sequence"/>
</dbReference>
<evidence type="ECO:0000256" key="1">
    <source>
        <dbReference type="ARBA" id="ARBA00022837"/>
    </source>
</evidence>
<reference evidence="4" key="2">
    <citation type="journal article" date="2021" name="Genome Biol. Evol.">
        <title>Developing a high-quality reference genome for a parasitic bivalve with doubly uniparental inheritance (Bivalvia: Unionida).</title>
        <authorList>
            <person name="Smith C.H."/>
        </authorList>
    </citation>
    <scope>NUCLEOTIDE SEQUENCE</scope>
    <source>
        <strain evidence="4">CHS0354</strain>
        <tissue evidence="4">Mantle</tissue>
    </source>
</reference>
<evidence type="ECO:0000259" key="3">
    <source>
        <dbReference type="PROSITE" id="PS50222"/>
    </source>
</evidence>
<dbReference type="PROSITE" id="PS00018">
    <property type="entry name" value="EF_HAND_1"/>
    <property type="match status" value="1"/>
</dbReference>
<reference evidence="4" key="1">
    <citation type="journal article" date="2021" name="Genome Biol. Evol.">
        <title>A High-Quality Reference Genome for a Parasitic Bivalve with Doubly Uniparental Inheritance (Bivalvia: Unionida).</title>
        <authorList>
            <person name="Smith C.H."/>
        </authorList>
    </citation>
    <scope>NUCLEOTIDE SEQUENCE</scope>
    <source>
        <strain evidence="4">CHS0354</strain>
    </source>
</reference>
<organism evidence="4 5">
    <name type="scientific">Potamilus streckersoni</name>
    <dbReference type="NCBI Taxonomy" id="2493646"/>
    <lineage>
        <taxon>Eukaryota</taxon>
        <taxon>Metazoa</taxon>
        <taxon>Spiralia</taxon>
        <taxon>Lophotrochozoa</taxon>
        <taxon>Mollusca</taxon>
        <taxon>Bivalvia</taxon>
        <taxon>Autobranchia</taxon>
        <taxon>Heteroconchia</taxon>
        <taxon>Palaeoheterodonta</taxon>
        <taxon>Unionida</taxon>
        <taxon>Unionoidea</taxon>
        <taxon>Unionidae</taxon>
        <taxon>Ambleminae</taxon>
        <taxon>Lampsilini</taxon>
        <taxon>Potamilus</taxon>
    </lineage>
</organism>
<evidence type="ECO:0000256" key="2">
    <source>
        <dbReference type="SAM" id="SignalP"/>
    </source>
</evidence>
<protein>
    <recommendedName>
        <fullName evidence="3">EF-hand domain-containing protein</fullName>
    </recommendedName>
</protein>
<gene>
    <name evidence="4" type="ORF">CHS0354_017726</name>
</gene>
<evidence type="ECO:0000313" key="5">
    <source>
        <dbReference type="Proteomes" id="UP001195483"/>
    </source>
</evidence>
<sequence>MASVLFGLVCLCFMSFAWTQEKAGRETLKGSTQSFRGLSSVESDIGQFLFQLMDEQITKDKRVTMAEYYKLWTQADSNNDNFVSKKEVRIFLKQHLLGPSSKAERIFGDTDLSSPFSVIIPFKYFDKNNDNILRAPEFRSAYMAKTNKPKIQ</sequence>
<feature type="signal peptide" evidence="2">
    <location>
        <begin position="1"/>
        <end position="19"/>
    </location>
</feature>
<name>A0AAE0VX30_9BIVA</name>
<evidence type="ECO:0000313" key="4">
    <source>
        <dbReference type="EMBL" id="KAK3592397.1"/>
    </source>
</evidence>
<comment type="caution">
    <text evidence="4">The sequence shown here is derived from an EMBL/GenBank/DDBJ whole genome shotgun (WGS) entry which is preliminary data.</text>
</comment>
<dbReference type="InterPro" id="IPR018247">
    <property type="entry name" value="EF_Hand_1_Ca_BS"/>
</dbReference>
<feature type="domain" description="EF-hand" evidence="3">
    <location>
        <begin position="63"/>
        <end position="98"/>
    </location>
</feature>